<dbReference type="EMBL" id="CP117411">
    <property type="protein sequence ID" value="WCT74608.1"/>
    <property type="molecule type" value="Genomic_DNA"/>
</dbReference>
<gene>
    <name evidence="3" type="ORF">PQ455_05090</name>
</gene>
<proteinExistence type="predicted"/>
<dbReference type="RefSeq" id="WP_273689785.1">
    <property type="nucleotide sequence ID" value="NZ_CP117411.1"/>
</dbReference>
<dbReference type="PANTHER" id="PTHR11895:SF151">
    <property type="entry name" value="GLUTAMYL-TRNA(GLN) AMIDOTRANSFERASE SUBUNIT A"/>
    <property type="match status" value="1"/>
</dbReference>
<evidence type="ECO:0000256" key="1">
    <source>
        <dbReference type="SAM" id="MobiDB-lite"/>
    </source>
</evidence>
<dbReference type="Proteomes" id="UP001220395">
    <property type="component" value="Chromosome"/>
</dbReference>
<reference evidence="3 4" key="1">
    <citation type="submission" date="2023-02" db="EMBL/GenBank/DDBJ databases">
        <title>Genome sequence of Sphingomonas naphthae.</title>
        <authorList>
            <person name="Kim S."/>
            <person name="Heo J."/>
            <person name="Kwon S.-W."/>
        </authorList>
    </citation>
    <scope>NUCLEOTIDE SEQUENCE [LARGE SCALE GENOMIC DNA]</scope>
    <source>
        <strain evidence="3 4">KACC 18716</strain>
    </source>
</reference>
<dbReference type="InterPro" id="IPR036928">
    <property type="entry name" value="AS_sf"/>
</dbReference>
<sequence length="426" mass="44065">MAELYEISAREAVAGVAKGDFTVEAVVRSYLDRADAVEADVGAWHHLDPDAAIATAKAVDAGPGGPMKGALIGVKDVICTADMPTTFGSKAYEGFRPPYDAACVTMARAAGAMVLGKTVSTEFAAMSPGKTKNPFNPEHTPGGSSSGSAAGVGAKLVPIALGTQTAGSTIRPAAFCGVVGYKPSYDLIDTTGTKTLAACFDTIGVIARDVRDVAFYTAHVTGKPELEPDAAPAAPTVALYRSEAWHLALPEAQEALDRAIAALAAKGVSVTEIPLMPGYDKLLDIHERMMDWGMTTGLSYERLYIPDRISPISRDMLEGRAAHASAAKFAEAEAEAIAARANISALFGDYDVILTPPAPGEAPKGLARTGDASFNRGWTALHLPCITVPAGTGPTGLPVGVQLVARKNDDARLLSAAAFLEAALAA</sequence>
<evidence type="ECO:0000313" key="4">
    <source>
        <dbReference type="Proteomes" id="UP001220395"/>
    </source>
</evidence>
<evidence type="ECO:0000259" key="2">
    <source>
        <dbReference type="Pfam" id="PF01425"/>
    </source>
</evidence>
<dbReference type="Pfam" id="PF01425">
    <property type="entry name" value="Amidase"/>
    <property type="match status" value="1"/>
</dbReference>
<feature type="region of interest" description="Disordered" evidence="1">
    <location>
        <begin position="128"/>
        <end position="148"/>
    </location>
</feature>
<name>A0ABY7TNI2_9SPHN</name>
<dbReference type="InterPro" id="IPR000120">
    <property type="entry name" value="Amidase"/>
</dbReference>
<keyword evidence="4" id="KW-1185">Reference proteome</keyword>
<dbReference type="InterPro" id="IPR023631">
    <property type="entry name" value="Amidase_dom"/>
</dbReference>
<dbReference type="Gene3D" id="3.90.1300.10">
    <property type="entry name" value="Amidase signature (AS) domain"/>
    <property type="match status" value="1"/>
</dbReference>
<organism evidence="3 4">
    <name type="scientific">Sphingomonas naphthae</name>
    <dbReference type="NCBI Taxonomy" id="1813468"/>
    <lineage>
        <taxon>Bacteria</taxon>
        <taxon>Pseudomonadati</taxon>
        <taxon>Pseudomonadota</taxon>
        <taxon>Alphaproteobacteria</taxon>
        <taxon>Sphingomonadales</taxon>
        <taxon>Sphingomonadaceae</taxon>
        <taxon>Sphingomonas</taxon>
    </lineage>
</organism>
<feature type="domain" description="Amidase" evidence="2">
    <location>
        <begin position="26"/>
        <end position="414"/>
    </location>
</feature>
<evidence type="ECO:0000313" key="3">
    <source>
        <dbReference type="EMBL" id="WCT74608.1"/>
    </source>
</evidence>
<dbReference type="SUPFAM" id="SSF75304">
    <property type="entry name" value="Amidase signature (AS) enzymes"/>
    <property type="match status" value="1"/>
</dbReference>
<protein>
    <submittedName>
        <fullName evidence="3">Amidase</fullName>
    </submittedName>
</protein>
<dbReference type="PANTHER" id="PTHR11895">
    <property type="entry name" value="TRANSAMIDASE"/>
    <property type="match status" value="1"/>
</dbReference>
<accession>A0ABY7TNI2</accession>